<dbReference type="EMBL" id="JARIHO010000136">
    <property type="protein sequence ID" value="KAJ7301386.1"/>
    <property type="molecule type" value="Genomic_DNA"/>
</dbReference>
<gene>
    <name evidence="1" type="ORF">DFH08DRAFT_650175</name>
</gene>
<evidence type="ECO:0000313" key="2">
    <source>
        <dbReference type="Proteomes" id="UP001218218"/>
    </source>
</evidence>
<feature type="non-terminal residue" evidence="1">
    <location>
        <position position="1"/>
    </location>
</feature>
<evidence type="ECO:0000313" key="1">
    <source>
        <dbReference type="EMBL" id="KAJ7301386.1"/>
    </source>
</evidence>
<feature type="non-terminal residue" evidence="1">
    <location>
        <position position="176"/>
    </location>
</feature>
<dbReference type="AlphaFoldDB" id="A0AAD7E7R4"/>
<keyword evidence="2" id="KW-1185">Reference proteome</keyword>
<organism evidence="1 2">
    <name type="scientific">Mycena albidolilacea</name>
    <dbReference type="NCBI Taxonomy" id="1033008"/>
    <lineage>
        <taxon>Eukaryota</taxon>
        <taxon>Fungi</taxon>
        <taxon>Dikarya</taxon>
        <taxon>Basidiomycota</taxon>
        <taxon>Agaricomycotina</taxon>
        <taxon>Agaricomycetes</taxon>
        <taxon>Agaricomycetidae</taxon>
        <taxon>Agaricales</taxon>
        <taxon>Marasmiineae</taxon>
        <taxon>Mycenaceae</taxon>
        <taxon>Mycena</taxon>
    </lineage>
</organism>
<comment type="caution">
    <text evidence="1">The sequence shown here is derived from an EMBL/GenBank/DDBJ whole genome shotgun (WGS) entry which is preliminary data.</text>
</comment>
<reference evidence="1" key="1">
    <citation type="submission" date="2023-03" db="EMBL/GenBank/DDBJ databases">
        <title>Massive genome expansion in bonnet fungi (Mycena s.s.) driven by repeated elements and novel gene families across ecological guilds.</title>
        <authorList>
            <consortium name="Lawrence Berkeley National Laboratory"/>
            <person name="Harder C.B."/>
            <person name="Miyauchi S."/>
            <person name="Viragh M."/>
            <person name="Kuo A."/>
            <person name="Thoen E."/>
            <person name="Andreopoulos B."/>
            <person name="Lu D."/>
            <person name="Skrede I."/>
            <person name="Drula E."/>
            <person name="Henrissat B."/>
            <person name="Morin E."/>
            <person name="Kohler A."/>
            <person name="Barry K."/>
            <person name="LaButti K."/>
            <person name="Morin E."/>
            <person name="Salamov A."/>
            <person name="Lipzen A."/>
            <person name="Mereny Z."/>
            <person name="Hegedus B."/>
            <person name="Baldrian P."/>
            <person name="Stursova M."/>
            <person name="Weitz H."/>
            <person name="Taylor A."/>
            <person name="Grigoriev I.V."/>
            <person name="Nagy L.G."/>
            <person name="Martin F."/>
            <person name="Kauserud H."/>
        </authorList>
    </citation>
    <scope>NUCLEOTIDE SEQUENCE</scope>
    <source>
        <strain evidence="1">CBHHK002</strain>
    </source>
</reference>
<dbReference type="Proteomes" id="UP001218218">
    <property type="component" value="Unassembled WGS sequence"/>
</dbReference>
<accession>A0AAD7E7R4</accession>
<sequence>LDFRGLVCEQDYSRLMDFTYINSEEKLEEFSEFVRDLGAKKIQDWLDHKAMSVWILPLIQSQSPMSAEDWDNTPGITNTGEAQHHRTNSGTGTKLSVVEAIDRCFSPRKIEISLKSSVLVNPHNELSHRLVRNMTRASTTMCKSHGSRELADEQALLQMEIDSEKEAHKASASHRR</sequence>
<name>A0AAD7E7R4_9AGAR</name>
<proteinExistence type="predicted"/>
<protein>
    <submittedName>
        <fullName evidence="1">Uncharacterized protein</fullName>
    </submittedName>
</protein>